<sequence length="260" mass="27350">MKQTKQGKRPRPSADLLYGINPVMEALKAQRRQVRELLLASGRKDRRVDELESLAREKGITVKRVDAETLEGLCGTGHHQGAALDAGALPGVAPEDLLQVAEKKGEAPFLVLLDSIEDPRNLGAIVRTAHCAGAHGVVVPRDRSAQLTALVSKASAGALEHMPVAVVTNLAKTMEGLKENGLWLAGLDADGESSLFGGDFTGPVGIVVGSEGKGIRPLVKKGCDFIVSIPLKGVVDSLNASVAASLVMYEVVRQRGDAGK</sequence>
<evidence type="ECO:0000313" key="5">
    <source>
        <dbReference type="Proteomes" id="UP001320148"/>
    </source>
</evidence>
<accession>A0ABM7PPH9</accession>
<feature type="domain" description="RNA 2-O ribose methyltransferase substrate binding" evidence="3">
    <location>
        <begin position="16"/>
        <end position="92"/>
    </location>
</feature>
<dbReference type="InterPro" id="IPR004441">
    <property type="entry name" value="rRNA_MeTrfase_TrmH"/>
</dbReference>
<dbReference type="SUPFAM" id="SSF55315">
    <property type="entry name" value="L30e-like"/>
    <property type="match status" value="1"/>
</dbReference>
<keyword evidence="2" id="KW-0808">Transferase</keyword>
<dbReference type="EMBL" id="AP024488">
    <property type="protein sequence ID" value="BCS99338.1"/>
    <property type="molecule type" value="Genomic_DNA"/>
</dbReference>
<dbReference type="RefSeq" id="WP_236890677.1">
    <property type="nucleotide sequence ID" value="NZ_AP024488.1"/>
</dbReference>
<dbReference type="Proteomes" id="UP001320148">
    <property type="component" value="Chromosome"/>
</dbReference>
<keyword evidence="1" id="KW-0489">Methyltransferase</keyword>
<dbReference type="InterPro" id="IPR013123">
    <property type="entry name" value="SpoU_subst-bd"/>
</dbReference>
<keyword evidence="5" id="KW-1185">Reference proteome</keyword>
<dbReference type="InterPro" id="IPR029064">
    <property type="entry name" value="Ribosomal_eL30-like_sf"/>
</dbReference>
<organism evidence="4 5">
    <name type="scientific">Desulfoluna limicola</name>
    <dbReference type="NCBI Taxonomy" id="2810562"/>
    <lineage>
        <taxon>Bacteria</taxon>
        <taxon>Pseudomonadati</taxon>
        <taxon>Thermodesulfobacteriota</taxon>
        <taxon>Desulfobacteria</taxon>
        <taxon>Desulfobacterales</taxon>
        <taxon>Desulfolunaceae</taxon>
        <taxon>Desulfoluna</taxon>
    </lineage>
</organism>
<dbReference type="InterPro" id="IPR001537">
    <property type="entry name" value="SpoU_MeTrfase"/>
</dbReference>
<reference evidence="4 5" key="1">
    <citation type="submission" date="2021-02" db="EMBL/GenBank/DDBJ databases">
        <title>Complete genome of Desulfoluna sp. strain ASN36.</title>
        <authorList>
            <person name="Takahashi A."/>
            <person name="Kojima H."/>
            <person name="Fukui M."/>
        </authorList>
    </citation>
    <scope>NUCLEOTIDE SEQUENCE [LARGE SCALE GENOMIC DNA]</scope>
    <source>
        <strain evidence="4 5">ASN36</strain>
    </source>
</reference>
<dbReference type="CDD" id="cd18103">
    <property type="entry name" value="SpoU-like_RlmB"/>
    <property type="match status" value="1"/>
</dbReference>
<gene>
    <name evidence="4" type="primary">rlmB</name>
    <name evidence="4" type="ORF">DSLASN_49700</name>
</gene>
<protein>
    <submittedName>
        <fullName evidence="4">23S rRNA (Guanosine(2251)-2'-O)-methyltransferase RlmB</fullName>
    </submittedName>
</protein>
<evidence type="ECO:0000259" key="3">
    <source>
        <dbReference type="SMART" id="SM00967"/>
    </source>
</evidence>
<name>A0ABM7PPH9_9BACT</name>
<dbReference type="InterPro" id="IPR029028">
    <property type="entry name" value="Alpha/beta_knot_MTases"/>
</dbReference>
<dbReference type="NCBIfam" id="TIGR00186">
    <property type="entry name" value="rRNA_methyl_3"/>
    <property type="match status" value="1"/>
</dbReference>
<evidence type="ECO:0000256" key="1">
    <source>
        <dbReference type="ARBA" id="ARBA00022603"/>
    </source>
</evidence>
<dbReference type="InterPro" id="IPR029026">
    <property type="entry name" value="tRNA_m1G_MTases_N"/>
</dbReference>
<evidence type="ECO:0000256" key="2">
    <source>
        <dbReference type="ARBA" id="ARBA00022679"/>
    </source>
</evidence>
<dbReference type="Gene3D" id="3.30.1330.30">
    <property type="match status" value="1"/>
</dbReference>
<dbReference type="PANTHER" id="PTHR46429">
    <property type="entry name" value="23S RRNA (GUANOSINE-2'-O-)-METHYLTRANSFERASE RLMB"/>
    <property type="match status" value="1"/>
</dbReference>
<dbReference type="PANTHER" id="PTHR46429:SF1">
    <property type="entry name" value="23S RRNA (GUANOSINE-2'-O-)-METHYLTRANSFERASE RLMB"/>
    <property type="match status" value="1"/>
</dbReference>
<evidence type="ECO:0000313" key="4">
    <source>
        <dbReference type="EMBL" id="BCS99338.1"/>
    </source>
</evidence>
<dbReference type="Gene3D" id="3.40.1280.10">
    <property type="match status" value="1"/>
</dbReference>
<proteinExistence type="predicted"/>
<dbReference type="SMART" id="SM00967">
    <property type="entry name" value="SpoU_sub_bind"/>
    <property type="match status" value="1"/>
</dbReference>
<dbReference type="Pfam" id="PF00588">
    <property type="entry name" value="SpoU_methylase"/>
    <property type="match status" value="1"/>
</dbReference>
<dbReference type="SUPFAM" id="SSF75217">
    <property type="entry name" value="alpha/beta knot"/>
    <property type="match status" value="1"/>
</dbReference>
<dbReference type="Pfam" id="PF08032">
    <property type="entry name" value="SpoU_sub_bind"/>
    <property type="match status" value="1"/>
</dbReference>